<evidence type="ECO:0000313" key="1">
    <source>
        <dbReference type="EMBL" id="EDL93547.1"/>
    </source>
</evidence>
<gene>
    <name evidence="1" type="ORF">rCG_45862</name>
</gene>
<sequence>MEPGFGLLVSTAGPAAEGLFFKRGLWVGSWELLQPHPHNQLGSSTVTCAHKILQ</sequence>
<protein>
    <submittedName>
        <fullName evidence="1">RCG45862</fullName>
    </submittedName>
</protein>
<organism evidence="1 2">
    <name type="scientific">Rattus norvegicus</name>
    <name type="common">Rat</name>
    <dbReference type="NCBI Taxonomy" id="10116"/>
    <lineage>
        <taxon>Eukaryota</taxon>
        <taxon>Metazoa</taxon>
        <taxon>Chordata</taxon>
        <taxon>Craniata</taxon>
        <taxon>Vertebrata</taxon>
        <taxon>Euteleostomi</taxon>
        <taxon>Mammalia</taxon>
        <taxon>Eutheria</taxon>
        <taxon>Euarchontoglires</taxon>
        <taxon>Glires</taxon>
        <taxon>Rodentia</taxon>
        <taxon>Myomorpha</taxon>
        <taxon>Muroidea</taxon>
        <taxon>Muridae</taxon>
        <taxon>Murinae</taxon>
        <taxon>Rattus</taxon>
    </lineage>
</organism>
<dbReference type="AlphaFoldDB" id="A6JTA0"/>
<name>A6JTA0_RAT</name>
<reference evidence="1 2" key="1">
    <citation type="submission" date="2005-09" db="EMBL/GenBank/DDBJ databases">
        <authorList>
            <person name="Mural R.J."/>
            <person name="Li P.W."/>
            <person name="Adams M.D."/>
            <person name="Amanatides P.G."/>
            <person name="Baden-Tillson H."/>
            <person name="Barnstead M."/>
            <person name="Chin S.H."/>
            <person name="Dew I."/>
            <person name="Evans C.A."/>
            <person name="Ferriera S."/>
            <person name="Flanigan M."/>
            <person name="Fosler C."/>
            <person name="Glodek A."/>
            <person name="Gu Z."/>
            <person name="Holt R.A."/>
            <person name="Jennings D."/>
            <person name="Kraft C.L."/>
            <person name="Lu F."/>
            <person name="Nguyen T."/>
            <person name="Nusskern D.R."/>
            <person name="Pfannkoch C.M."/>
            <person name="Sitter C."/>
            <person name="Sutton G.G."/>
            <person name="Venter J.C."/>
            <person name="Wang Z."/>
            <person name="Woodage T."/>
            <person name="Zheng X.H."/>
            <person name="Zhong F."/>
        </authorList>
    </citation>
    <scope>NUCLEOTIDE SEQUENCE [LARGE SCALE GENOMIC DNA]</scope>
    <source>
        <strain>BN</strain>
        <strain evidence="2">Sprague-Dawley</strain>
    </source>
</reference>
<dbReference type="EMBL" id="CH474001">
    <property type="protein sequence ID" value="EDL93547.1"/>
    <property type="molecule type" value="Genomic_DNA"/>
</dbReference>
<proteinExistence type="predicted"/>
<dbReference type="Proteomes" id="UP000234681">
    <property type="component" value="Chromosome 3"/>
</dbReference>
<evidence type="ECO:0000313" key="2">
    <source>
        <dbReference type="Proteomes" id="UP000234681"/>
    </source>
</evidence>
<accession>A6JTA0</accession>